<dbReference type="EMBL" id="BSPL01000016">
    <property type="protein sequence ID" value="GLS70553.1"/>
    <property type="molecule type" value="Genomic_DNA"/>
</dbReference>
<dbReference type="AlphaFoldDB" id="A0AA37TGH2"/>
<evidence type="ECO:0000313" key="2">
    <source>
        <dbReference type="EMBL" id="GLS70553.1"/>
    </source>
</evidence>
<comment type="caution">
    <text evidence="2">The sequence shown here is derived from an EMBL/GenBank/DDBJ whole genome shotgun (WGS) entry which is preliminary data.</text>
</comment>
<sequence>MDQPRNRAGPVGSNSGRLGTGRVMRSCVFQGSRLGAAGRDLSGRGFDGSSPLPRFEQRDASGSPGSKPILNPVAPLTEAVRRRDAEGGVGPYFRQIRGRQR</sequence>
<organism evidence="2 3">
    <name type="scientific">Methylobacterium tardum</name>
    <dbReference type="NCBI Taxonomy" id="374432"/>
    <lineage>
        <taxon>Bacteria</taxon>
        <taxon>Pseudomonadati</taxon>
        <taxon>Pseudomonadota</taxon>
        <taxon>Alphaproteobacteria</taxon>
        <taxon>Hyphomicrobiales</taxon>
        <taxon>Methylobacteriaceae</taxon>
        <taxon>Methylobacterium</taxon>
    </lineage>
</organism>
<name>A0AA37TGH2_9HYPH</name>
<feature type="region of interest" description="Disordered" evidence="1">
    <location>
        <begin position="36"/>
        <end position="101"/>
    </location>
</feature>
<feature type="region of interest" description="Disordered" evidence="1">
    <location>
        <begin position="1"/>
        <end position="22"/>
    </location>
</feature>
<reference evidence="3" key="1">
    <citation type="journal article" date="2019" name="Int. J. Syst. Evol. Microbiol.">
        <title>The Global Catalogue of Microorganisms (GCM) 10K type strain sequencing project: providing services to taxonomists for standard genome sequencing and annotation.</title>
        <authorList>
            <consortium name="The Broad Institute Genomics Platform"/>
            <consortium name="The Broad Institute Genome Sequencing Center for Infectious Disease"/>
            <person name="Wu L."/>
            <person name="Ma J."/>
        </authorList>
    </citation>
    <scope>NUCLEOTIDE SEQUENCE [LARGE SCALE GENOMIC DNA]</scope>
    <source>
        <strain evidence="3">NBRC 103632</strain>
    </source>
</reference>
<dbReference type="Proteomes" id="UP001157440">
    <property type="component" value="Unassembled WGS sequence"/>
</dbReference>
<gene>
    <name evidence="2" type="ORF">GCM10007890_25660</name>
</gene>
<keyword evidence="3" id="KW-1185">Reference proteome</keyword>
<protein>
    <submittedName>
        <fullName evidence="2">Uncharacterized protein</fullName>
    </submittedName>
</protein>
<proteinExistence type="predicted"/>
<evidence type="ECO:0000313" key="3">
    <source>
        <dbReference type="Proteomes" id="UP001157440"/>
    </source>
</evidence>
<accession>A0AA37TGH2</accession>
<evidence type="ECO:0000256" key="1">
    <source>
        <dbReference type="SAM" id="MobiDB-lite"/>
    </source>
</evidence>